<dbReference type="SUPFAM" id="SSF63817">
    <property type="entry name" value="Sortase"/>
    <property type="match status" value="1"/>
</dbReference>
<gene>
    <name evidence="3" type="ORF">UZ20_WS6002000478</name>
</gene>
<keyword evidence="2" id="KW-0812">Transmembrane</keyword>
<dbReference type="InterPro" id="IPR005754">
    <property type="entry name" value="Sortase"/>
</dbReference>
<dbReference type="EMBL" id="JYPD01000016">
    <property type="protein sequence ID" value="KXK09531.1"/>
    <property type="molecule type" value="Genomic_DNA"/>
</dbReference>
<reference evidence="3 4" key="1">
    <citation type="submission" date="2015-02" db="EMBL/GenBank/DDBJ databases">
        <title>Improved understanding of the partial-nitritation anammox process through 23 genomes representing the majority of the microbial community.</title>
        <authorList>
            <person name="Speth D.R."/>
            <person name="In T Zandt M."/>
            <person name="Guerrero Cruz S."/>
            <person name="Jetten M.S."/>
            <person name="Dutilh B.E."/>
        </authorList>
    </citation>
    <scope>NUCLEOTIDE SEQUENCE [LARGE SCALE GENOMIC DNA]</scope>
    <source>
        <strain evidence="3">OLB21</strain>
    </source>
</reference>
<dbReference type="Proteomes" id="UP000070449">
    <property type="component" value="Unassembled WGS sequence"/>
</dbReference>
<proteinExistence type="predicted"/>
<dbReference type="InterPro" id="IPR042001">
    <property type="entry name" value="Sortase_F"/>
</dbReference>
<accession>A0A136KJB5</accession>
<keyword evidence="2" id="KW-0472">Membrane</keyword>
<dbReference type="STRING" id="1617427.UZ20_WS6002000478"/>
<dbReference type="CDD" id="cd05829">
    <property type="entry name" value="Sortase_F"/>
    <property type="match status" value="1"/>
</dbReference>
<dbReference type="Pfam" id="PF04203">
    <property type="entry name" value="Sortase"/>
    <property type="match status" value="1"/>
</dbReference>
<organism evidence="3 4">
    <name type="scientific">candidate division WS6 bacterium OLB21</name>
    <dbReference type="NCBI Taxonomy" id="1617427"/>
    <lineage>
        <taxon>Bacteria</taxon>
        <taxon>Candidatus Dojkabacteria</taxon>
    </lineage>
</organism>
<protein>
    <submittedName>
        <fullName evidence="3">Sortase family protein</fullName>
    </submittedName>
</protein>
<dbReference type="AlphaFoldDB" id="A0A136KJB5"/>
<evidence type="ECO:0000256" key="1">
    <source>
        <dbReference type="ARBA" id="ARBA00022801"/>
    </source>
</evidence>
<keyword evidence="2" id="KW-1133">Transmembrane helix</keyword>
<keyword evidence="1" id="KW-0378">Hydrolase</keyword>
<sequence>MARRFSVKIPVSRRRPLKSLAKKDWRPILIQIKAKVVLIGKKLRGTILGKSANILELVKNNPKKAKIAGLTILSVVIILFVAYIFFDRNTVKVVIGEPEIITFSTDEPEEAIPSGNYTWIGREIDPKYINLPTISRSGYIQHVGVDQNNQIAVPSNVFIAGWFVNTVRPGQKGLSIIDGHVDGPTREGIFHRLEELQIDDTFEIILGNETVLNYRVLEVKTVPVSEAEKHLFEQKLDVVSQLNLITCGGNYNRESRTYEGRVIVMAQLMGN</sequence>
<name>A0A136KJB5_9BACT</name>
<dbReference type="Gene3D" id="2.40.260.10">
    <property type="entry name" value="Sortase"/>
    <property type="match status" value="1"/>
</dbReference>
<dbReference type="GO" id="GO:0016787">
    <property type="term" value="F:hydrolase activity"/>
    <property type="evidence" value="ECO:0007669"/>
    <property type="project" value="UniProtKB-KW"/>
</dbReference>
<dbReference type="InterPro" id="IPR023365">
    <property type="entry name" value="Sortase_dom-sf"/>
</dbReference>
<evidence type="ECO:0000313" key="4">
    <source>
        <dbReference type="Proteomes" id="UP000070449"/>
    </source>
</evidence>
<evidence type="ECO:0000256" key="2">
    <source>
        <dbReference type="SAM" id="Phobius"/>
    </source>
</evidence>
<comment type="caution">
    <text evidence="3">The sequence shown here is derived from an EMBL/GenBank/DDBJ whole genome shotgun (WGS) entry which is preliminary data.</text>
</comment>
<feature type="transmembrane region" description="Helical" evidence="2">
    <location>
        <begin position="67"/>
        <end position="86"/>
    </location>
</feature>
<evidence type="ECO:0000313" key="3">
    <source>
        <dbReference type="EMBL" id="KXK09531.1"/>
    </source>
</evidence>